<dbReference type="SUPFAM" id="SSF53335">
    <property type="entry name" value="S-adenosyl-L-methionine-dependent methyltransferases"/>
    <property type="match status" value="1"/>
</dbReference>
<feature type="non-terminal residue" evidence="2">
    <location>
        <position position="1"/>
    </location>
</feature>
<dbReference type="GO" id="GO:0003676">
    <property type="term" value="F:nucleic acid binding"/>
    <property type="evidence" value="ECO:0007669"/>
    <property type="project" value="InterPro"/>
</dbReference>
<dbReference type="AlphaFoldDB" id="X0ZX11"/>
<dbReference type="GO" id="GO:0008757">
    <property type="term" value="F:S-adenosylmethionine-dependent methyltransferase activity"/>
    <property type="evidence" value="ECO:0007669"/>
    <property type="project" value="UniProtKB-ARBA"/>
</dbReference>
<comment type="caution">
    <text evidence="2">The sequence shown here is derived from an EMBL/GenBank/DDBJ whole genome shotgun (WGS) entry which is preliminary data.</text>
</comment>
<dbReference type="InterPro" id="IPR050210">
    <property type="entry name" value="tRNA_Adenine-N(6)_MTase"/>
</dbReference>
<dbReference type="EMBL" id="BART01000653">
    <property type="protein sequence ID" value="GAG74064.1"/>
    <property type="molecule type" value="Genomic_DNA"/>
</dbReference>
<sequence>NMITLNKNEKIEDLGDKRLKIIQANDSYRFSMDSILLLNFIRLKNYEKIIDLGTGSGIIPLLLFGKRKGLSIYGVEIQKDLADMAKRSVELNKLQNGIIIIQEDFRNLKNIFKNQQFDVVVSNPPYISLGHGKINPLSSRAIARHEIKGDLEDIISVSNYLLKNKGRIYLIYRSTKLMKLILTLQKYGIEPKVIKFIHPRPGENANLVLFEGIKSGKEELKIEDPIFLNFNKKVETNR</sequence>
<evidence type="ECO:0000313" key="2">
    <source>
        <dbReference type="EMBL" id="GAG74064.1"/>
    </source>
</evidence>
<dbReference type="PANTHER" id="PTHR47739">
    <property type="entry name" value="TRNA1(VAL) (ADENINE(37)-N6)-METHYLTRANSFERASE"/>
    <property type="match status" value="1"/>
</dbReference>
<dbReference type="Pfam" id="PF05175">
    <property type="entry name" value="MTS"/>
    <property type="match status" value="1"/>
</dbReference>
<reference evidence="2" key="1">
    <citation type="journal article" date="2014" name="Front. Microbiol.">
        <title>High frequency of phylogenetically diverse reductive dehalogenase-homologous genes in deep subseafloor sedimentary metagenomes.</title>
        <authorList>
            <person name="Kawai M."/>
            <person name="Futagami T."/>
            <person name="Toyoda A."/>
            <person name="Takaki Y."/>
            <person name="Nishi S."/>
            <person name="Hori S."/>
            <person name="Arai W."/>
            <person name="Tsubouchi T."/>
            <person name="Morono Y."/>
            <person name="Uchiyama I."/>
            <person name="Ito T."/>
            <person name="Fujiyama A."/>
            <person name="Inagaki F."/>
            <person name="Takami H."/>
        </authorList>
    </citation>
    <scope>NUCLEOTIDE SEQUENCE</scope>
    <source>
        <strain evidence="2">Expedition CK06-06</strain>
    </source>
</reference>
<accession>X0ZX11</accession>
<name>X0ZX11_9ZZZZ</name>
<dbReference type="PROSITE" id="PS00092">
    <property type="entry name" value="N6_MTASE"/>
    <property type="match status" value="1"/>
</dbReference>
<proteinExistence type="predicted"/>
<dbReference type="InterPro" id="IPR029063">
    <property type="entry name" value="SAM-dependent_MTases_sf"/>
</dbReference>
<gene>
    <name evidence="2" type="ORF">S01H4_02835</name>
</gene>
<protein>
    <recommendedName>
        <fullName evidence="1">Methyltransferase small domain-containing protein</fullName>
    </recommendedName>
</protein>
<dbReference type="GO" id="GO:0032259">
    <property type="term" value="P:methylation"/>
    <property type="evidence" value="ECO:0007669"/>
    <property type="project" value="InterPro"/>
</dbReference>
<dbReference type="Gene3D" id="3.40.50.150">
    <property type="entry name" value="Vaccinia Virus protein VP39"/>
    <property type="match status" value="1"/>
</dbReference>
<feature type="domain" description="Methyltransferase small" evidence="1">
    <location>
        <begin position="34"/>
        <end position="128"/>
    </location>
</feature>
<organism evidence="2">
    <name type="scientific">marine sediment metagenome</name>
    <dbReference type="NCBI Taxonomy" id="412755"/>
    <lineage>
        <taxon>unclassified sequences</taxon>
        <taxon>metagenomes</taxon>
        <taxon>ecological metagenomes</taxon>
    </lineage>
</organism>
<dbReference type="CDD" id="cd02440">
    <property type="entry name" value="AdoMet_MTases"/>
    <property type="match status" value="1"/>
</dbReference>
<dbReference type="InterPro" id="IPR007848">
    <property type="entry name" value="Small_mtfrase_dom"/>
</dbReference>
<dbReference type="InterPro" id="IPR002052">
    <property type="entry name" value="DNA_methylase_N6_adenine_CS"/>
</dbReference>
<dbReference type="PANTHER" id="PTHR47739:SF1">
    <property type="entry name" value="TRNA1(VAL) (ADENINE(37)-N6)-METHYLTRANSFERASE"/>
    <property type="match status" value="1"/>
</dbReference>
<evidence type="ECO:0000259" key="1">
    <source>
        <dbReference type="Pfam" id="PF05175"/>
    </source>
</evidence>